<proteinExistence type="predicted"/>
<gene>
    <name evidence="2" type="ORF">A2801_02660</name>
</gene>
<sequence>MKRGSVSLVIALFLVTIAGGIIYFAWKSEFSLEMMESSFVRSYEQVKTELFGTEHLVSESASWFYQSGTQSWQVIGTPPRCPEPLSFSSPVEVSLASGVLYPGQIRGGDYKAHGGFSFDTLKTNEVEVRAAIDGYVLKASRYLEGGEIQYQLFYVNACGIMVMHDHLLVLSPKLQKVFDTLPEPKEGDSRTTEIKEKVLIEEGEVLATEVGHKKQSNVSIDFGVYDLRDTNGVVYNDEFANKHKSTNEYGKHALCWLDYLREPDKSIVKNLPPVDGQNGTKSDYCK</sequence>
<comment type="caution">
    <text evidence="2">The sequence shown here is derived from an EMBL/GenBank/DDBJ whole genome shotgun (WGS) entry which is preliminary data.</text>
</comment>
<feature type="transmembrane region" description="Helical" evidence="1">
    <location>
        <begin position="6"/>
        <end position="26"/>
    </location>
</feature>
<keyword evidence="1" id="KW-1133">Transmembrane helix</keyword>
<evidence type="ECO:0000313" key="2">
    <source>
        <dbReference type="EMBL" id="OGM28408.1"/>
    </source>
</evidence>
<accession>A0A1F7YP71</accession>
<evidence type="ECO:0000256" key="1">
    <source>
        <dbReference type="SAM" id="Phobius"/>
    </source>
</evidence>
<keyword evidence="1" id="KW-0472">Membrane</keyword>
<dbReference type="AlphaFoldDB" id="A0A1F7YP71"/>
<reference evidence="2 3" key="1">
    <citation type="journal article" date="2016" name="Nat. Commun.">
        <title>Thousands of microbial genomes shed light on interconnected biogeochemical processes in an aquifer system.</title>
        <authorList>
            <person name="Anantharaman K."/>
            <person name="Brown C.T."/>
            <person name="Hug L.A."/>
            <person name="Sharon I."/>
            <person name="Castelle C.J."/>
            <person name="Probst A.J."/>
            <person name="Thomas B.C."/>
            <person name="Singh A."/>
            <person name="Wilkins M.J."/>
            <person name="Karaoz U."/>
            <person name="Brodie E.L."/>
            <person name="Williams K.H."/>
            <person name="Hubbard S.S."/>
            <person name="Banfield J.F."/>
        </authorList>
    </citation>
    <scope>NUCLEOTIDE SEQUENCE [LARGE SCALE GENOMIC DNA]</scope>
</reference>
<dbReference type="EMBL" id="MGGM01000031">
    <property type="protein sequence ID" value="OGM28408.1"/>
    <property type="molecule type" value="Genomic_DNA"/>
</dbReference>
<organism evidence="2 3">
    <name type="scientific">Candidatus Woesebacteria bacterium RIFCSPHIGHO2_01_FULL_41_10</name>
    <dbReference type="NCBI Taxonomy" id="1802500"/>
    <lineage>
        <taxon>Bacteria</taxon>
        <taxon>Candidatus Woeseibacteriota</taxon>
    </lineage>
</organism>
<protein>
    <submittedName>
        <fullName evidence="2">Uncharacterized protein</fullName>
    </submittedName>
</protein>
<keyword evidence="1" id="KW-0812">Transmembrane</keyword>
<name>A0A1F7YP71_9BACT</name>
<evidence type="ECO:0000313" key="3">
    <source>
        <dbReference type="Proteomes" id="UP000177263"/>
    </source>
</evidence>
<dbReference type="Proteomes" id="UP000177263">
    <property type="component" value="Unassembled WGS sequence"/>
</dbReference>